<dbReference type="Proteomes" id="UP001317322">
    <property type="component" value="Chromosome"/>
</dbReference>
<dbReference type="RefSeq" id="WP_227564085.1">
    <property type="nucleotide sequence ID" value="NZ_CP101989.1"/>
</dbReference>
<keyword evidence="4" id="KW-1185">Reference proteome</keyword>
<keyword evidence="1" id="KW-0732">Signal</keyword>
<evidence type="ECO:0000313" key="3">
    <source>
        <dbReference type="EMBL" id="UUI65971.1"/>
    </source>
</evidence>
<dbReference type="InterPro" id="IPR043708">
    <property type="entry name" value="DUF5648"/>
</dbReference>
<gene>
    <name evidence="3" type="ORF">NP075_04355</name>
</gene>
<evidence type="ECO:0000256" key="1">
    <source>
        <dbReference type="SAM" id="SignalP"/>
    </source>
</evidence>
<protein>
    <recommendedName>
        <fullName evidence="2">DUF5648 domain-containing protein</fullName>
    </recommendedName>
</protein>
<reference evidence="3 4" key="1">
    <citation type="submission" date="2022-07" db="EMBL/GenBank/DDBJ databases">
        <title>Novel species in genus cellulomonas.</title>
        <authorList>
            <person name="Ye L."/>
        </authorList>
    </citation>
    <scope>NUCLEOTIDE SEQUENCE [LARGE SCALE GENOMIC DNA]</scope>
    <source>
        <strain evidence="4">zg-Y908</strain>
    </source>
</reference>
<feature type="signal peptide" evidence="1">
    <location>
        <begin position="1"/>
        <end position="16"/>
    </location>
</feature>
<evidence type="ECO:0000259" key="2">
    <source>
        <dbReference type="Pfam" id="PF18885"/>
    </source>
</evidence>
<feature type="chain" id="PRO_5046722020" description="DUF5648 domain-containing protein" evidence="1">
    <location>
        <begin position="17"/>
        <end position="301"/>
    </location>
</feature>
<dbReference type="Pfam" id="PF18885">
    <property type="entry name" value="DUF5648"/>
    <property type="match status" value="1"/>
</dbReference>
<sequence length="301" mass="32192">MLTVGLLALGASTAAAAPVGREASPGDGFTAPTSSDQFATQLGISTVCADGGVAAAVYSTMKAGTPWSVGDGLMYIGGERATITRPSSGEEFGYSFEDILYLESVPELWLMDPDEGDGMTIAEGDVATVRYAIGDNQEDGIPVSTTLDCSAPGAVFRFWSPRFDNAHFFTTSYAEAAHIIGGDSNWQYEGVAFRGAPLVDGTCTQGEAVHRFYSPVFQSHFFTKSESEKAHIVANDRNWSYEGVAYCAAASPAAGTTPLHRFWSPAFGKHFFTADQGEADHIRANDRNWTYEGVAYHVWGA</sequence>
<accession>A0ABY5K695</accession>
<dbReference type="EMBL" id="CP101989">
    <property type="protein sequence ID" value="UUI65971.1"/>
    <property type="molecule type" value="Genomic_DNA"/>
</dbReference>
<name>A0ABY5K695_9CELL</name>
<proteinExistence type="predicted"/>
<organism evidence="3 4">
    <name type="scientific">Cellulomonas wangsupingiae</name>
    <dbReference type="NCBI Taxonomy" id="2968085"/>
    <lineage>
        <taxon>Bacteria</taxon>
        <taxon>Bacillati</taxon>
        <taxon>Actinomycetota</taxon>
        <taxon>Actinomycetes</taxon>
        <taxon>Micrococcales</taxon>
        <taxon>Cellulomonadaceae</taxon>
        <taxon>Cellulomonas</taxon>
    </lineage>
</organism>
<evidence type="ECO:0000313" key="4">
    <source>
        <dbReference type="Proteomes" id="UP001317322"/>
    </source>
</evidence>
<feature type="domain" description="DUF5648" evidence="2">
    <location>
        <begin position="155"/>
        <end position="298"/>
    </location>
</feature>